<dbReference type="EMBL" id="JAVDTF010000002">
    <property type="protein sequence ID" value="MDR6784322.1"/>
    <property type="molecule type" value="Genomic_DNA"/>
</dbReference>
<evidence type="ECO:0000313" key="1">
    <source>
        <dbReference type="EMBL" id="MDR6784322.1"/>
    </source>
</evidence>
<evidence type="ECO:0000313" key="2">
    <source>
        <dbReference type="Proteomes" id="UP001246858"/>
    </source>
</evidence>
<proteinExistence type="predicted"/>
<name>A0ACC6KYS3_9SPHI</name>
<gene>
    <name evidence="1" type="ORF">J2X78_002887</name>
</gene>
<sequence>MKLTTLIITICLLQVSAASKGQIITLNERNAPLEKIIRLIRTQSGYDFFGDTKLIRNANPVTINVKKASLNEVLKLSFDNQPLSYTIEEKTIIIKPIVRETQRLINQQTRTIEGTVLAEDGELPLENATVLAVGTDLKTYTNKEGNFAIKIPESVRILRFNFIGYDQKDMKIDAKDKKMIVRLVTKNNALNEVVVRTGIYKRPVENFTGSARTITSQELKRVAPSNILAAIGILDPSFRLPEDINLGSDPNRLPDIELRGQNNFPDRNPLADKTANNPASLRNVFGDKPNAPLFVLDGFQVSLERIFDLDMNRVERITILKDAAATSIYGSRASNGVIVIDTRQPKEGSVTISYRGGLTVTAPDLSSYDLLNAKEKLDFEKEVGFYKDSGTWPYLQTVRDEEYNERLKDVTRGVDTYWLSQPLRTGFGNSHSLYFEGGDQVVRYGVNLNSLNDVAVMKGSGRNRMSGGLTLNYRTSNLLFSNDLSINRVKGVNSPYGSFSDYSKLNQYWSPYDENGQFAKFLGQQRRNSGGGPMFSNYANPLYNAALPSKDFNESLGFINNFKFEWSVQKWIRIIGGFSLNHNNTSSDKYLSARNTAFESLAINERGSYTKTSGKTNLLDANLGFDIRKTWNKNLLFFTGNVNANEGKEETYSTSAIGFPNEKVAEIIFASKYDANTGKPIGSQGISRLISGRMNGSYAYDNKYLLDVSVSMDASSQFGADKSIAPFWSVGAGWNMHREHFLENTRLINFLKLRGSIGTTGDQNFDPYMALSTYSYFSNQFYLNQLSAYLMGYGNTALGWQKSIKRNIGVDATFWNNRISFAADFYHNTTNALILDISTPPSLGFSYYKENSGALRNVGWQSSLNVVLIQKPKDNMYWRVGLSAYGNTNTITKISNSLKKLNEKSDKEDQDINNPDRNKPKSYYKEGQSLSAIFAVRSLGIDPANGQEMFLDRNGNTTYIWNSLDKVAVGDTRPKVSGTLSTGFDYRGFGFNIYMTYRLGANIYNQTLVDRIENADITYNVDRRVATERWKKPGDHTFFKGIIGSADGKPVVETTLPTSRFVQKEYIIEASRISFTYQFSDNLSWLKQARLSNTRLELYVANPFQVSSIKRERGLDYPFARSFTLNLSTSIF</sequence>
<reference evidence="1" key="1">
    <citation type="submission" date="2023-07" db="EMBL/GenBank/DDBJ databases">
        <title>Sorghum-associated microbial communities from plants grown in Nebraska, USA.</title>
        <authorList>
            <person name="Schachtman D."/>
        </authorList>
    </citation>
    <scope>NUCLEOTIDE SEQUENCE</scope>
    <source>
        <strain evidence="1">2697</strain>
    </source>
</reference>
<dbReference type="Proteomes" id="UP001246858">
    <property type="component" value="Unassembled WGS sequence"/>
</dbReference>
<accession>A0ACC6KYS3</accession>
<comment type="caution">
    <text evidence="1">The sequence shown here is derived from an EMBL/GenBank/DDBJ whole genome shotgun (WGS) entry which is preliminary data.</text>
</comment>
<organism evidence="1 2">
    <name type="scientific">Pedobacter africanus</name>
    <dbReference type="NCBI Taxonomy" id="151894"/>
    <lineage>
        <taxon>Bacteria</taxon>
        <taxon>Pseudomonadati</taxon>
        <taxon>Bacteroidota</taxon>
        <taxon>Sphingobacteriia</taxon>
        <taxon>Sphingobacteriales</taxon>
        <taxon>Sphingobacteriaceae</taxon>
        <taxon>Pedobacter</taxon>
    </lineage>
</organism>
<keyword evidence="2" id="KW-1185">Reference proteome</keyword>
<protein>
    <submittedName>
        <fullName evidence="1">TonB-linked SusC/RagA family outer membrane protein</fullName>
    </submittedName>
</protein>